<feature type="compositionally biased region" description="Polar residues" evidence="1">
    <location>
        <begin position="65"/>
        <end position="79"/>
    </location>
</feature>
<gene>
    <name evidence="3" type="ORF">K7432_017260</name>
</gene>
<keyword evidence="2" id="KW-0732">Signal</keyword>
<feature type="region of interest" description="Disordered" evidence="1">
    <location>
        <begin position="116"/>
        <end position="140"/>
    </location>
</feature>
<comment type="caution">
    <text evidence="3">The sequence shown here is derived from an EMBL/GenBank/DDBJ whole genome shotgun (WGS) entry which is preliminary data.</text>
</comment>
<dbReference type="EMBL" id="JASJQH010003539">
    <property type="protein sequence ID" value="KAK9759589.1"/>
    <property type="molecule type" value="Genomic_DNA"/>
</dbReference>
<accession>A0ABR2WDK3</accession>
<keyword evidence="4" id="KW-1185">Reference proteome</keyword>
<protein>
    <submittedName>
        <fullName evidence="3">Uncharacterized protein</fullName>
    </submittedName>
</protein>
<sequence length="185" mass="18261">MHYRTSVLAIMVAISLAMTLTLAQTFDDPTSDELPISSVTKGSPRSVTSEVREPSPSSGKPKSPVNASRSQPAGGSSIATGVPGSRGTDSRASTHADVSATMINSVPPGVPISLSSSAVTSGSLSGSTGPTPGVGSSASAGLLPSVGTGVTNNPAPTIIPSQASNMQIGASLLISLMLTISACQL</sequence>
<feature type="region of interest" description="Disordered" evidence="1">
    <location>
        <begin position="27"/>
        <end position="93"/>
    </location>
</feature>
<feature type="chain" id="PRO_5046932448" evidence="2">
    <location>
        <begin position="24"/>
        <end position="185"/>
    </location>
</feature>
<feature type="compositionally biased region" description="Low complexity" evidence="1">
    <location>
        <begin position="54"/>
        <end position="64"/>
    </location>
</feature>
<evidence type="ECO:0000313" key="4">
    <source>
        <dbReference type="Proteomes" id="UP001479436"/>
    </source>
</evidence>
<evidence type="ECO:0000313" key="3">
    <source>
        <dbReference type="EMBL" id="KAK9759589.1"/>
    </source>
</evidence>
<feature type="compositionally biased region" description="Polar residues" evidence="1">
    <location>
        <begin position="37"/>
        <end position="49"/>
    </location>
</feature>
<reference evidence="3 4" key="1">
    <citation type="submission" date="2023-04" db="EMBL/GenBank/DDBJ databases">
        <title>Genome of Basidiobolus ranarum AG-B5.</title>
        <authorList>
            <person name="Stajich J.E."/>
            <person name="Carter-House D."/>
            <person name="Gryganskyi A."/>
        </authorList>
    </citation>
    <scope>NUCLEOTIDE SEQUENCE [LARGE SCALE GENOMIC DNA]</scope>
    <source>
        <strain evidence="3 4">AG-B5</strain>
    </source>
</reference>
<feature type="signal peptide" evidence="2">
    <location>
        <begin position="1"/>
        <end position="23"/>
    </location>
</feature>
<evidence type="ECO:0000256" key="1">
    <source>
        <dbReference type="SAM" id="MobiDB-lite"/>
    </source>
</evidence>
<name>A0ABR2WDK3_9FUNG</name>
<dbReference type="Proteomes" id="UP001479436">
    <property type="component" value="Unassembled WGS sequence"/>
</dbReference>
<evidence type="ECO:0000256" key="2">
    <source>
        <dbReference type="SAM" id="SignalP"/>
    </source>
</evidence>
<proteinExistence type="predicted"/>
<organism evidence="3 4">
    <name type="scientific">Basidiobolus ranarum</name>
    <dbReference type="NCBI Taxonomy" id="34480"/>
    <lineage>
        <taxon>Eukaryota</taxon>
        <taxon>Fungi</taxon>
        <taxon>Fungi incertae sedis</taxon>
        <taxon>Zoopagomycota</taxon>
        <taxon>Entomophthoromycotina</taxon>
        <taxon>Basidiobolomycetes</taxon>
        <taxon>Basidiobolales</taxon>
        <taxon>Basidiobolaceae</taxon>
        <taxon>Basidiobolus</taxon>
    </lineage>
</organism>